<evidence type="ECO:0000313" key="2">
    <source>
        <dbReference type="EMBL" id="TQM90980.1"/>
    </source>
</evidence>
<comment type="caution">
    <text evidence="2">The sequence shown here is derived from an EMBL/GenBank/DDBJ whole genome shotgun (WGS) entry which is preliminary data.</text>
</comment>
<keyword evidence="1" id="KW-0472">Membrane</keyword>
<name>A0A543K7E0_9MICO</name>
<keyword evidence="1" id="KW-0812">Transmembrane</keyword>
<dbReference type="EMBL" id="VFPS01000006">
    <property type="protein sequence ID" value="TQM90980.1"/>
    <property type="molecule type" value="Genomic_DNA"/>
</dbReference>
<dbReference type="Proteomes" id="UP000319804">
    <property type="component" value="Unassembled WGS sequence"/>
</dbReference>
<evidence type="ECO:0000313" key="3">
    <source>
        <dbReference type="Proteomes" id="UP000319804"/>
    </source>
</evidence>
<keyword evidence="3" id="KW-1185">Reference proteome</keyword>
<dbReference type="AlphaFoldDB" id="A0A543K7E0"/>
<gene>
    <name evidence="2" type="ORF">FHX68_2834</name>
</gene>
<protein>
    <submittedName>
        <fullName evidence="2">Uncharacterized protein</fullName>
    </submittedName>
</protein>
<sequence>MRRRVALLGQGNYGFMLAGLLLYIHLRKTRGWAPVGVAGQW</sequence>
<evidence type="ECO:0000256" key="1">
    <source>
        <dbReference type="SAM" id="Phobius"/>
    </source>
</evidence>
<proteinExistence type="predicted"/>
<reference evidence="2 3" key="1">
    <citation type="submission" date="2019-06" db="EMBL/GenBank/DDBJ databases">
        <title>Sequencing the genomes of 1000 actinobacteria strains.</title>
        <authorList>
            <person name="Klenk H.-P."/>
        </authorList>
    </citation>
    <scope>NUCLEOTIDE SEQUENCE [LARGE SCALE GENOMIC DNA]</scope>
    <source>
        <strain evidence="2 3">DSM 20427</strain>
    </source>
</reference>
<accession>A0A543K7E0</accession>
<dbReference type="RefSeq" id="WP_280525048.1">
    <property type="nucleotide sequence ID" value="NZ_VFPS01000006.1"/>
</dbReference>
<keyword evidence="1" id="KW-1133">Transmembrane helix</keyword>
<feature type="transmembrane region" description="Helical" evidence="1">
    <location>
        <begin position="7"/>
        <end position="26"/>
    </location>
</feature>
<organism evidence="2 3">
    <name type="scientific">Microbacterium lacticum</name>
    <dbReference type="NCBI Taxonomy" id="33885"/>
    <lineage>
        <taxon>Bacteria</taxon>
        <taxon>Bacillati</taxon>
        <taxon>Actinomycetota</taxon>
        <taxon>Actinomycetes</taxon>
        <taxon>Micrococcales</taxon>
        <taxon>Microbacteriaceae</taxon>
        <taxon>Microbacterium</taxon>
    </lineage>
</organism>